<dbReference type="PANTHER" id="PTHR34361">
    <property type="entry name" value="OS08G0157800 PROTEIN"/>
    <property type="match status" value="1"/>
</dbReference>
<feature type="compositionally biased region" description="Polar residues" evidence="1">
    <location>
        <begin position="45"/>
        <end position="55"/>
    </location>
</feature>
<dbReference type="RefSeq" id="XP_027078421.1">
    <property type="nucleotide sequence ID" value="XM_027222620.1"/>
</dbReference>
<dbReference type="GeneID" id="113701808"/>
<keyword evidence="2" id="KW-1185">Reference proteome</keyword>
<dbReference type="PANTHER" id="PTHR34361:SF2">
    <property type="entry name" value="OS08G0157800 PROTEIN"/>
    <property type="match status" value="1"/>
</dbReference>
<evidence type="ECO:0000313" key="3">
    <source>
        <dbReference type="RefSeq" id="XP_027078420.1"/>
    </source>
</evidence>
<sequence>MMGFGYWGGGGPSPSSSSAAASSSASSNLSPLAPPFNVERFSLRPPTSNPSVQLSDSQPYAAAHVTWQYSNPSAPTCRPHVYQKCDLNLDSTRTTSVPIGNDYHFGYSVPQSNSDPQTTHWSSVNPCAKSSSSATFSYDAKVNSYYSPYVSPVVDHDSPLLALTEPSYDTLPSSGLLSSPNVPSQVDYTQSLSGLEYPPHWHTGWSGLIDSKRGKRAELDMGFSLDITNAGDSRAYGNHMNQGYHTVEYGDILEKDSSISFGQFSDANGREYANGLIRMEPVDNTSLLAQKILSPPFDYSRTNISSTSFQISASDSPCSSLELPKNLFDFQNSQNAYEKCILPHDSSVNGSLSVTKSPALVIRPPVTRKAGKTVDTGNGSSGKTVDTSNGSLGKTVDTGNLAAIHLKGGLGSSCPAKGKEHQILFDHEVEEGSLISSQLKYQKEGNGQLFFVPSAVTEELSCNPQIWDGINSISKSKSGSQVPSINVSDGSSLSGDCFQAIKSSDNVPDSLDHHNFAVDSPCWKGAPASHFSPLDVETEKTHPFEKKVDRYCQLDLQVDESFSLPNDSIRCSSAKEGEDKVHECNSAGRGISHISENISEADCTARQVKSIDAVKARFKGPSEGVQPCEAYNKPREDCNLQTQSKNDSDLKSSGIKQVGVEDFIPSVLNFHSSVMDSVLNTSVTAEGSVAVRAAENVLRSPSSEEGAAEQATQHGCESAPKIDVQSLVKALQNLSELLVFNCITDSSALKDEDLEALKHVMSNLDVLASRKMEYFIQPQERIFRQQVTCHKIQNSVDPHVSNAAGRHQFENEVGTNSHCHLDFQNTDDEMGNHNVTQEKNEKLQPLSPVTDGLEVLKDDNMAQAIKKVLEENFHSGEEMDSQALLFKNSWLEAEAKLCSISYRARFDRMKIEIEKLKSNQKKENAAALENMSTSSSHDLRISDVPPPKVDGSLQKTTICSSSLSSTSNPNDVEASVMTRFHILKCHDDSRSPNVVREDAVMADDLCSDEMPFVKDQFLDGRLNVAVAPNSQKKYDINQGQADLNIGCSQNEAVKDDLSSNRNIDNVDAAIMTRFNILKCRDDLKGTNLVWEHAGLVDAVYSDTMRFSKDQSEDGGLNLAVEPDSLKTGDVNQGHVSFHVGGSGYELVRDFFPSIPDVAVNQSSAMHGRGNHFSLGFNDNCSSDWEHVLKDDVSWH</sequence>
<feature type="region of interest" description="Disordered" evidence="1">
    <location>
        <begin position="110"/>
        <end position="131"/>
    </location>
</feature>
<dbReference type="AlphaFoldDB" id="A0A6P6TK37"/>
<evidence type="ECO:0000313" key="2">
    <source>
        <dbReference type="Proteomes" id="UP001652660"/>
    </source>
</evidence>
<evidence type="ECO:0000313" key="4">
    <source>
        <dbReference type="RefSeq" id="XP_027078421.1"/>
    </source>
</evidence>
<gene>
    <name evidence="3 4" type="primary">LOC113701808</name>
</gene>
<proteinExistence type="predicted"/>
<feature type="region of interest" description="Disordered" evidence="1">
    <location>
        <begin position="1"/>
        <end position="55"/>
    </location>
</feature>
<dbReference type="RefSeq" id="XP_027078420.1">
    <property type="nucleotide sequence ID" value="XM_027222619.1"/>
</dbReference>
<evidence type="ECO:0000256" key="1">
    <source>
        <dbReference type="SAM" id="MobiDB-lite"/>
    </source>
</evidence>
<dbReference type="OrthoDB" id="611935at2759"/>
<reference evidence="3 4" key="2">
    <citation type="submission" date="2025-04" db="UniProtKB">
        <authorList>
            <consortium name="RefSeq"/>
        </authorList>
    </citation>
    <scope>IDENTIFICATION</scope>
    <source>
        <tissue evidence="3 4">Leaves</tissue>
    </source>
</reference>
<accession>A0A6P6TK37</accession>
<feature type="compositionally biased region" description="Gly residues" evidence="1">
    <location>
        <begin position="1"/>
        <end position="12"/>
    </location>
</feature>
<protein>
    <submittedName>
        <fullName evidence="3 4">Uncharacterized protein LOC113701808 isoform X1</fullName>
    </submittedName>
</protein>
<organism evidence="2 3">
    <name type="scientific">Coffea arabica</name>
    <name type="common">Arabian coffee</name>
    <dbReference type="NCBI Taxonomy" id="13443"/>
    <lineage>
        <taxon>Eukaryota</taxon>
        <taxon>Viridiplantae</taxon>
        <taxon>Streptophyta</taxon>
        <taxon>Embryophyta</taxon>
        <taxon>Tracheophyta</taxon>
        <taxon>Spermatophyta</taxon>
        <taxon>Magnoliopsida</taxon>
        <taxon>eudicotyledons</taxon>
        <taxon>Gunneridae</taxon>
        <taxon>Pentapetalae</taxon>
        <taxon>asterids</taxon>
        <taxon>lamiids</taxon>
        <taxon>Gentianales</taxon>
        <taxon>Rubiaceae</taxon>
        <taxon>Ixoroideae</taxon>
        <taxon>Gardenieae complex</taxon>
        <taxon>Bertiereae - Coffeeae clade</taxon>
        <taxon>Coffeeae</taxon>
        <taxon>Coffea</taxon>
    </lineage>
</organism>
<feature type="region of interest" description="Disordered" evidence="1">
    <location>
        <begin position="921"/>
        <end position="953"/>
    </location>
</feature>
<feature type="compositionally biased region" description="Low complexity" evidence="1">
    <location>
        <begin position="13"/>
        <end position="31"/>
    </location>
</feature>
<reference evidence="2" key="1">
    <citation type="journal article" date="2025" name="Foods">
        <title>Unveiling the Microbial Signatures of Arabica Coffee Cherries: Insights into Ripeness Specific Diversity, Functional Traits, and Implications for Quality and Safety.</title>
        <authorList>
            <consortium name="RefSeq"/>
            <person name="Tenea G.N."/>
            <person name="Cifuentes V."/>
            <person name="Reyes P."/>
            <person name="Cevallos-Vallejos M."/>
        </authorList>
    </citation>
    <scope>NUCLEOTIDE SEQUENCE [LARGE SCALE GENOMIC DNA]</scope>
</reference>
<dbReference type="Proteomes" id="UP001652660">
    <property type="component" value="Chromosome 7e"/>
</dbReference>
<name>A0A6P6TK37_COFAR</name>
<feature type="compositionally biased region" description="Polar residues" evidence="1">
    <location>
        <begin position="375"/>
        <end position="391"/>
    </location>
</feature>
<feature type="region of interest" description="Disordered" evidence="1">
    <location>
        <begin position="369"/>
        <end position="391"/>
    </location>
</feature>